<dbReference type="GO" id="GO:0008479">
    <property type="term" value="F:tRNA-guanosine(34) queuine transglycosylase activity"/>
    <property type="evidence" value="ECO:0007669"/>
    <property type="project" value="UniProtKB-UniRule"/>
</dbReference>
<comment type="subunit">
    <text evidence="5">Heterodimer of a catalytic subunit and an accessory subunit.</text>
</comment>
<comment type="cofactor">
    <cofactor evidence="5">
        <name>Zn(2+)</name>
        <dbReference type="ChEBI" id="CHEBI:29105"/>
    </cofactor>
    <text evidence="5">Binds 1 zinc ion per subunit.</text>
</comment>
<evidence type="ECO:0000313" key="9">
    <source>
        <dbReference type="Proteomes" id="UP001412239"/>
    </source>
</evidence>
<feature type="compositionally biased region" description="Acidic residues" evidence="6">
    <location>
        <begin position="447"/>
        <end position="459"/>
    </location>
</feature>
<dbReference type="SUPFAM" id="SSF51713">
    <property type="entry name" value="tRNA-guanine transglycosylase"/>
    <property type="match status" value="1"/>
</dbReference>
<dbReference type="PANTHER" id="PTHR46064:SF1">
    <property type="entry name" value="QUEUINE TRNA-RIBOSYLTRANSFERASE ACCESSORY SUBUNIT 2"/>
    <property type="match status" value="1"/>
</dbReference>
<proteinExistence type="inferred from homology"/>
<dbReference type="InterPro" id="IPR050852">
    <property type="entry name" value="Queuine_tRNA-ribosyltrfase"/>
</dbReference>
<organism evidence="8 9">
    <name type="scientific">Tuber aestivum</name>
    <name type="common">summer truffle</name>
    <dbReference type="NCBI Taxonomy" id="59557"/>
    <lineage>
        <taxon>Eukaryota</taxon>
        <taxon>Fungi</taxon>
        <taxon>Dikarya</taxon>
        <taxon>Ascomycota</taxon>
        <taxon>Pezizomycotina</taxon>
        <taxon>Pezizomycetes</taxon>
        <taxon>Pezizales</taxon>
        <taxon>Tuberaceae</taxon>
        <taxon>Tuber</taxon>
    </lineage>
</organism>
<evidence type="ECO:0000256" key="6">
    <source>
        <dbReference type="SAM" id="MobiDB-lite"/>
    </source>
</evidence>
<dbReference type="PANTHER" id="PTHR46064">
    <property type="entry name" value="QUEUINE TRNA-RIBOSYLTRANSFERASE ACCESSORY SUBUNIT 2"/>
    <property type="match status" value="1"/>
</dbReference>
<feature type="binding site" evidence="5">
    <location>
        <position position="327"/>
    </location>
    <ligand>
        <name>Zn(2+)</name>
        <dbReference type="ChEBI" id="CHEBI:29105"/>
    </ligand>
</feature>
<dbReference type="GO" id="GO:0046872">
    <property type="term" value="F:metal ion binding"/>
    <property type="evidence" value="ECO:0007669"/>
    <property type="project" value="UniProtKB-KW"/>
</dbReference>
<evidence type="ECO:0000256" key="5">
    <source>
        <dbReference type="HAMAP-Rule" id="MF_03043"/>
    </source>
</evidence>
<evidence type="ECO:0000256" key="4">
    <source>
        <dbReference type="ARBA" id="ARBA00022833"/>
    </source>
</evidence>
<dbReference type="Pfam" id="PF01702">
    <property type="entry name" value="TGT"/>
    <property type="match status" value="1"/>
</dbReference>
<dbReference type="GO" id="GO:0006400">
    <property type="term" value="P:tRNA modification"/>
    <property type="evidence" value="ECO:0007669"/>
    <property type="project" value="InterPro"/>
</dbReference>
<feature type="binding site" evidence="5">
    <location>
        <position position="324"/>
    </location>
    <ligand>
        <name>Zn(2+)</name>
        <dbReference type="ChEBI" id="CHEBI:29105"/>
    </ligand>
</feature>
<comment type="similarity">
    <text evidence="5">Belongs to the queuine tRNA-ribosyltransferase family. QTRT2 subfamily.</text>
</comment>
<reference evidence="8" key="1">
    <citation type="submission" date="2015-10" db="EMBL/GenBank/DDBJ databases">
        <authorList>
            <person name="Regsiter A."/>
            <person name="william w."/>
        </authorList>
    </citation>
    <scope>NUCLEOTIDE SEQUENCE</scope>
    <source>
        <strain evidence="8">Montdore</strain>
    </source>
</reference>
<evidence type="ECO:0000313" key="8">
    <source>
        <dbReference type="EMBL" id="CUS10592.1"/>
    </source>
</evidence>
<dbReference type="AlphaFoldDB" id="A0A292PSI5"/>
<accession>A0A292PSI5</accession>
<evidence type="ECO:0000256" key="1">
    <source>
        <dbReference type="ARBA" id="ARBA00022490"/>
    </source>
</evidence>
<comment type="subcellular location">
    <subcellularLocation>
        <location evidence="5">Cytoplasm</location>
    </subcellularLocation>
</comment>
<feature type="region of interest" description="Disordered" evidence="6">
    <location>
        <begin position="440"/>
        <end position="471"/>
    </location>
</feature>
<dbReference type="InterPro" id="IPR036511">
    <property type="entry name" value="TGT-like_sf"/>
</dbReference>
<dbReference type="Proteomes" id="UP001412239">
    <property type="component" value="Unassembled WGS sequence"/>
</dbReference>
<keyword evidence="2 5" id="KW-0819">tRNA processing</keyword>
<evidence type="ECO:0000259" key="7">
    <source>
        <dbReference type="Pfam" id="PF01702"/>
    </source>
</evidence>
<dbReference type="Gene3D" id="3.20.20.105">
    <property type="entry name" value="Queuine tRNA-ribosyltransferase-like"/>
    <property type="match status" value="1"/>
</dbReference>
<dbReference type="EMBL" id="LN891043">
    <property type="protein sequence ID" value="CUS10592.1"/>
    <property type="molecule type" value="Genomic_DNA"/>
</dbReference>
<dbReference type="GO" id="GO:0005737">
    <property type="term" value="C:cytoplasm"/>
    <property type="evidence" value="ECO:0007669"/>
    <property type="project" value="UniProtKB-SubCell"/>
</dbReference>
<keyword evidence="4 5" id="KW-0862">Zinc</keyword>
<comment type="function">
    <text evidence="5">Non-catalytic subunit of the queuine tRNA-ribosyltransferase (TGT) that catalyzes the base-exchange of a guanine (G) residue with queuine (Q) at position 34 (anticodon wobble position) in tRNAs with GU(N) anticodons (tRNA-Asp, -Asn, -His and -Tyr), resulting in the hypermodified nucleoside queuosine (7-(((4,5-cis-dihydroxy-2-cyclopenten-1-yl)amino)methyl)-7-deazaguanosine).</text>
</comment>
<dbReference type="NCBIfam" id="TIGR00449">
    <property type="entry name" value="tgt_general"/>
    <property type="match status" value="1"/>
</dbReference>
<protein>
    <recommendedName>
        <fullName evidence="5">Queuine tRNA-ribosyltransferase accessory subunit 2</fullName>
    </recommendedName>
    <alternativeName>
        <fullName evidence="5">Queuine tRNA-ribosyltransferase domain-containing protein 1</fullName>
    </alternativeName>
</protein>
<keyword evidence="9" id="KW-1185">Reference proteome</keyword>
<feature type="binding site" evidence="5">
    <location>
        <position position="322"/>
    </location>
    <ligand>
        <name>Zn(2+)</name>
        <dbReference type="ChEBI" id="CHEBI:29105"/>
    </ligand>
</feature>
<evidence type="ECO:0000256" key="3">
    <source>
        <dbReference type="ARBA" id="ARBA00022723"/>
    </source>
</evidence>
<keyword evidence="3 5" id="KW-0479">Metal-binding</keyword>
<gene>
    <name evidence="8" type="ORF">GSTUAT00005346001</name>
</gene>
<dbReference type="InterPro" id="IPR028592">
    <property type="entry name" value="QTRTD1"/>
</dbReference>
<keyword evidence="1 5" id="KW-0963">Cytoplasm</keyword>
<evidence type="ECO:0000256" key="2">
    <source>
        <dbReference type="ARBA" id="ARBA00022694"/>
    </source>
</evidence>
<sequence length="471" mass="51322">MAVATRPGIVFDLQAAGAGGVAGGGSSGGARVGRLAAAGGGVSFDTPSFVAQTSRGAVPHLSGDNLRDHTDVRVVYVALEDFVEKSHPNVPVYNYPSTLRNFISHPPNSLLVLAPRRSPPVTTATPNTDASIAILTSVGFRALKVEDYFNAVSNLRPDIAISPPDIPHQEPGKIRRPKMVFRTELWLGELINRNTSNTPIFAPVLPLDIEQQSYYLNYLKEHISSLSGLALYDARLAVDLPHDLEGLPRLSLDEALTPHKVLQQVSWGVDVLNLSFLTQMTDAGISLIFQFPGEVGGKKEALGADLWNKEYGASLEPLAVGCKCYSCRKHHRAYVQHLLTAKEMTAWVLLQIHNAKIVSDFFTTIRESIARGTFEEDCKIFAEAYAKEFPEKTGHGPRCRLPSLNPRNAPLIRNRLRGYQFKSEGGAVKKNVKAFNKLGGDKKEALEEPETPPDIDTEELVQGGLAEISSG</sequence>
<dbReference type="InterPro" id="IPR002616">
    <property type="entry name" value="tRNA_ribo_trans-like"/>
</dbReference>
<dbReference type="HAMAP" id="MF_03043">
    <property type="entry name" value="QTRT2"/>
    <property type="match status" value="1"/>
</dbReference>
<feature type="domain" description="tRNA-guanine(15) transglycosylase-like" evidence="7">
    <location>
        <begin position="29"/>
        <end position="386"/>
    </location>
</feature>
<feature type="binding site" evidence="5">
    <location>
        <position position="353"/>
    </location>
    <ligand>
        <name>Zn(2+)</name>
        <dbReference type="ChEBI" id="CHEBI:29105"/>
    </ligand>
</feature>
<name>A0A292PSI5_9PEZI</name>